<organism evidence="2">
    <name type="scientific">Magnetospirillum gryphiswaldense</name>
    <dbReference type="NCBI Taxonomy" id="55518"/>
    <lineage>
        <taxon>Bacteria</taxon>
        <taxon>Pseudomonadati</taxon>
        <taxon>Pseudomonadota</taxon>
        <taxon>Alphaproteobacteria</taxon>
        <taxon>Rhodospirillales</taxon>
        <taxon>Rhodospirillaceae</taxon>
        <taxon>Magnetospirillum</taxon>
    </lineage>
</organism>
<evidence type="ECO:0000313" key="2">
    <source>
        <dbReference type="EMBL" id="CAM77207.1"/>
    </source>
</evidence>
<dbReference type="GO" id="GO:0016788">
    <property type="term" value="F:hydrolase activity, acting on ester bonds"/>
    <property type="evidence" value="ECO:0007669"/>
    <property type="project" value="UniProtKB-ARBA"/>
</dbReference>
<dbReference type="InterPro" id="IPR013830">
    <property type="entry name" value="SGNH_hydro"/>
</dbReference>
<gene>
    <name evidence="2" type="ORF">MGR_3614</name>
</gene>
<dbReference type="AlphaFoldDB" id="A4U2V0"/>
<dbReference type="Gene3D" id="3.40.50.1110">
    <property type="entry name" value="SGNH hydrolase"/>
    <property type="match status" value="1"/>
</dbReference>
<proteinExistence type="predicted"/>
<evidence type="ECO:0000259" key="1">
    <source>
        <dbReference type="Pfam" id="PF13472"/>
    </source>
</evidence>
<dbReference type="SUPFAM" id="SSF52266">
    <property type="entry name" value="SGNH hydrolase"/>
    <property type="match status" value="1"/>
</dbReference>
<dbReference type="InterPro" id="IPR036514">
    <property type="entry name" value="SGNH_hydro_sf"/>
</dbReference>
<name>A4U2V0_9PROT</name>
<protein>
    <submittedName>
        <fullName evidence="2">Lysophospholipase L1 and related esterases</fullName>
    </submittedName>
</protein>
<reference evidence="2" key="1">
    <citation type="journal article" date="2007" name="J. Bacteriol.">
        <title>Comparative genome analysis of four magnetotactic bacteria reveals a complex set of group-specific genes implicated in magnetosome biomineralization and function.</title>
        <authorList>
            <person name="Richter M."/>
            <person name="Kube M."/>
            <person name="Bazylinski D.A."/>
            <person name="Lombardot T."/>
            <person name="Gloeckner F.O."/>
            <person name="Reinhardt R."/>
            <person name="Schueler D."/>
        </authorList>
    </citation>
    <scope>NUCLEOTIDE SEQUENCE</scope>
    <source>
        <strain evidence="2">MSR-1</strain>
    </source>
</reference>
<dbReference type="RefSeq" id="WP_106003091.1">
    <property type="nucleotide sequence ID" value="NZ_CP027527.1"/>
</dbReference>
<dbReference type="EMBL" id="CU459003">
    <property type="protein sequence ID" value="CAM77207.1"/>
    <property type="molecule type" value="Genomic_DNA"/>
</dbReference>
<accession>A4U2V0</accession>
<dbReference type="Pfam" id="PF13472">
    <property type="entry name" value="Lipase_GDSL_2"/>
    <property type="match status" value="1"/>
</dbReference>
<feature type="domain" description="SGNH hydrolase-type esterase" evidence="1">
    <location>
        <begin position="86"/>
        <end position="350"/>
    </location>
</feature>
<sequence>MKTALRVLAWNVALLLLTLVAVELAFGRWFEAVSRPNLWQLSIYRDVDWKMSTAGKYPRAEPARYRRDHYGFRGDYGQPGDIRLLVLGGSTTDERFIAEGETWTDVFDRCLAEQGRPTAIANAAVAGQSSRGHIRNFDVWLNHVDGLRPERVLVYLGVNERLLEGRLSEDDVQAYNESGLPLWLEKLRQKSALYALINVIKGNLLAWRSGVHHLGEQTPQLGTERIDQAFVDAPRLTLDSAEIRDGRTQLRAANAADLNAYGQRLDVLIGKIRQMGAEPLLVTQNSGTYRLERGGVRGDLAEYVHMAEVNAVTLEACRRHAVICLDLASLLEFGDGDFYDNVHTTPAGSRKVGQAMCWEYLKALRP</sequence>